<evidence type="ECO:0000313" key="1">
    <source>
        <dbReference type="EMBL" id="MEE2036541.1"/>
    </source>
</evidence>
<dbReference type="Proteomes" id="UP001356095">
    <property type="component" value="Unassembled WGS sequence"/>
</dbReference>
<dbReference type="Gene3D" id="3.30.1240.10">
    <property type="match status" value="1"/>
</dbReference>
<dbReference type="SUPFAM" id="SSF56784">
    <property type="entry name" value="HAD-like"/>
    <property type="match status" value="1"/>
</dbReference>
<dbReference type="RefSeq" id="WP_330090336.1">
    <property type="nucleotide sequence ID" value="NZ_JAUZMY010000003.1"/>
</dbReference>
<protein>
    <submittedName>
        <fullName evidence="1">HAD family hydrolase</fullName>
        <ecNumber evidence="1">3.1.3.-</ecNumber>
    </submittedName>
</protein>
<evidence type="ECO:0000313" key="2">
    <source>
        <dbReference type="Proteomes" id="UP001356095"/>
    </source>
</evidence>
<dbReference type="EC" id="3.1.3.-" evidence="1"/>
<dbReference type="PANTHER" id="PTHR10000">
    <property type="entry name" value="PHOSPHOSERINE PHOSPHATASE"/>
    <property type="match status" value="1"/>
</dbReference>
<keyword evidence="2" id="KW-1185">Reference proteome</keyword>
<dbReference type="GO" id="GO:0016787">
    <property type="term" value="F:hydrolase activity"/>
    <property type="evidence" value="ECO:0007669"/>
    <property type="project" value="UniProtKB-KW"/>
</dbReference>
<keyword evidence="1" id="KW-0378">Hydrolase</keyword>
<dbReference type="Pfam" id="PF08282">
    <property type="entry name" value="Hydrolase_3"/>
    <property type="match status" value="1"/>
</dbReference>
<gene>
    <name evidence="1" type="ORF">Q8791_04805</name>
</gene>
<dbReference type="Gene3D" id="3.40.50.1000">
    <property type="entry name" value="HAD superfamily/HAD-like"/>
    <property type="match status" value="1"/>
</dbReference>
<organism evidence="1 2">
    <name type="scientific">Nocardiopsis codii</name>
    <dbReference type="NCBI Taxonomy" id="3065942"/>
    <lineage>
        <taxon>Bacteria</taxon>
        <taxon>Bacillati</taxon>
        <taxon>Actinomycetota</taxon>
        <taxon>Actinomycetes</taxon>
        <taxon>Streptosporangiales</taxon>
        <taxon>Nocardiopsidaceae</taxon>
        <taxon>Nocardiopsis</taxon>
    </lineage>
</organism>
<comment type="caution">
    <text evidence="1">The sequence shown here is derived from an EMBL/GenBank/DDBJ whole genome shotgun (WGS) entry which is preliminary data.</text>
</comment>
<sequence>MRHMVFPRVIATDLDGTLLGAEGLVSDRNRQALAAAAEAGVKVVVSTARPPRTTWHIASQFTCAAVLCGNGALAHTSDTDPLVRALSAETAGTVVEKLRGALPDLGFGVETGTDFFHDPDYVLEPWAPRDWVSEVLDSTDALLARATPVAKLLVRSHGTPVHLLHEAAVETVGALVEVTYSGGHSLLELSASGVDKGSTLAMLCEQWGVPAEEVAAFGDMPNDLPALTWAGMGYAMASGHPDLLDPALGLLVAPGSNEDGVARVVERLLAGR</sequence>
<dbReference type="PANTHER" id="PTHR10000:SF8">
    <property type="entry name" value="HAD SUPERFAMILY HYDROLASE-LIKE, TYPE 3"/>
    <property type="match status" value="1"/>
</dbReference>
<proteinExistence type="predicted"/>
<dbReference type="InterPro" id="IPR036412">
    <property type="entry name" value="HAD-like_sf"/>
</dbReference>
<accession>A0ABU7K2R5</accession>
<reference evidence="1 2" key="1">
    <citation type="submission" date="2023-08" db="EMBL/GenBank/DDBJ databases">
        <authorList>
            <person name="Girao M."/>
            <person name="Carvalho M.F."/>
        </authorList>
    </citation>
    <scope>NUCLEOTIDE SEQUENCE [LARGE SCALE GENOMIC DNA]</scope>
    <source>
        <strain evidence="1 2">CT-R113</strain>
    </source>
</reference>
<dbReference type="EMBL" id="JAUZMY010000003">
    <property type="protein sequence ID" value="MEE2036541.1"/>
    <property type="molecule type" value="Genomic_DNA"/>
</dbReference>
<name>A0ABU7K2R5_9ACTN</name>
<dbReference type="InterPro" id="IPR023214">
    <property type="entry name" value="HAD_sf"/>
</dbReference>